<dbReference type="GO" id="GO:0008270">
    <property type="term" value="F:zinc ion binding"/>
    <property type="evidence" value="ECO:0007669"/>
    <property type="project" value="UniProtKB-KW"/>
</dbReference>
<dbReference type="InterPro" id="IPR000679">
    <property type="entry name" value="Znf_GATA"/>
</dbReference>
<evidence type="ECO:0000259" key="11">
    <source>
        <dbReference type="PROSITE" id="PS50114"/>
    </source>
</evidence>
<evidence type="ECO:0000256" key="7">
    <source>
        <dbReference type="ARBA" id="ARBA00023159"/>
    </source>
</evidence>
<keyword evidence="13" id="KW-1185">Reference proteome</keyword>
<dbReference type="InterPro" id="IPR013088">
    <property type="entry name" value="Znf_NHR/GATA"/>
</dbReference>
<dbReference type="SUPFAM" id="SSF57716">
    <property type="entry name" value="Glucocorticoid receptor-like (DNA-binding domain)"/>
    <property type="match status" value="1"/>
</dbReference>
<keyword evidence="7" id="KW-0010">Activator</keyword>
<keyword evidence="8" id="KW-0804">Transcription</keyword>
<feature type="compositionally biased region" description="Basic residues" evidence="10">
    <location>
        <begin position="159"/>
        <end position="168"/>
    </location>
</feature>
<protein>
    <recommendedName>
        <fullName evidence="11">GATA-type domain-containing protein</fullName>
    </recommendedName>
</protein>
<feature type="compositionally biased region" description="Pro residues" evidence="10">
    <location>
        <begin position="149"/>
        <end position="158"/>
    </location>
</feature>
<dbReference type="CDD" id="cd00202">
    <property type="entry name" value="ZnF_GATA"/>
    <property type="match status" value="1"/>
</dbReference>
<name>A0A484NT81_9ASTE</name>
<evidence type="ECO:0000256" key="6">
    <source>
        <dbReference type="ARBA" id="ARBA00023125"/>
    </source>
</evidence>
<dbReference type="PANTHER" id="PTHR45658:SF134">
    <property type="entry name" value="GATA TYPE ZINC FINGER TRANSCRIPTION FACTOR FAMILY PROTEIN"/>
    <property type="match status" value="1"/>
</dbReference>
<organism evidence="12 13">
    <name type="scientific">Cuscuta campestris</name>
    <dbReference type="NCBI Taxonomy" id="132261"/>
    <lineage>
        <taxon>Eukaryota</taxon>
        <taxon>Viridiplantae</taxon>
        <taxon>Streptophyta</taxon>
        <taxon>Embryophyta</taxon>
        <taxon>Tracheophyta</taxon>
        <taxon>Spermatophyta</taxon>
        <taxon>Magnoliopsida</taxon>
        <taxon>eudicotyledons</taxon>
        <taxon>Gunneridae</taxon>
        <taxon>Pentapetalae</taxon>
        <taxon>asterids</taxon>
        <taxon>lamiids</taxon>
        <taxon>Solanales</taxon>
        <taxon>Convolvulaceae</taxon>
        <taxon>Cuscuteae</taxon>
        <taxon>Cuscuta</taxon>
        <taxon>Cuscuta subgen. Grammica</taxon>
        <taxon>Cuscuta sect. Cleistogrammica</taxon>
    </lineage>
</organism>
<feature type="compositionally biased region" description="Polar residues" evidence="10">
    <location>
        <begin position="176"/>
        <end position="188"/>
    </location>
</feature>
<dbReference type="GO" id="GO:0006355">
    <property type="term" value="P:regulation of DNA-templated transcription"/>
    <property type="evidence" value="ECO:0007669"/>
    <property type="project" value="InterPro"/>
</dbReference>
<dbReference type="Pfam" id="PF00320">
    <property type="entry name" value="GATA"/>
    <property type="match status" value="1"/>
</dbReference>
<keyword evidence="2" id="KW-0479">Metal-binding</keyword>
<evidence type="ECO:0000313" key="12">
    <source>
        <dbReference type="EMBL" id="VFR03428.1"/>
    </source>
</evidence>
<comment type="similarity">
    <text evidence="1">Belongs to the type IV zinc-finger family. Class A subfamily.</text>
</comment>
<evidence type="ECO:0000256" key="10">
    <source>
        <dbReference type="SAM" id="MobiDB-lite"/>
    </source>
</evidence>
<dbReference type="PROSITE" id="PS50114">
    <property type="entry name" value="GATA_ZN_FINGER_2"/>
    <property type="match status" value="1"/>
</dbReference>
<gene>
    <name evidence="12" type="ORF">CCAM_LOCUS45203</name>
</gene>
<dbReference type="GO" id="GO:0005634">
    <property type="term" value="C:nucleus"/>
    <property type="evidence" value="ECO:0007669"/>
    <property type="project" value="TreeGrafter"/>
</dbReference>
<accession>A0A484NT81</accession>
<dbReference type="FunFam" id="3.30.50.10:FF:000018">
    <property type="entry name" value="GATA transcription factor"/>
    <property type="match status" value="1"/>
</dbReference>
<evidence type="ECO:0000256" key="3">
    <source>
        <dbReference type="ARBA" id="ARBA00022771"/>
    </source>
</evidence>
<dbReference type="Proteomes" id="UP000595140">
    <property type="component" value="Unassembled WGS sequence"/>
</dbReference>
<evidence type="ECO:0000313" key="13">
    <source>
        <dbReference type="Proteomes" id="UP000595140"/>
    </source>
</evidence>
<reference evidence="12 13" key="1">
    <citation type="submission" date="2018-04" db="EMBL/GenBank/DDBJ databases">
        <authorList>
            <person name="Vogel A."/>
        </authorList>
    </citation>
    <scope>NUCLEOTIDE SEQUENCE [LARGE SCALE GENOMIC DNA]</scope>
</reference>
<dbReference type="PANTHER" id="PTHR45658">
    <property type="entry name" value="GATA TRANSCRIPTION FACTOR"/>
    <property type="match status" value="1"/>
</dbReference>
<evidence type="ECO:0000256" key="2">
    <source>
        <dbReference type="ARBA" id="ARBA00022723"/>
    </source>
</evidence>
<dbReference type="EMBL" id="OOIL02006885">
    <property type="protein sequence ID" value="VFR03428.1"/>
    <property type="molecule type" value="Genomic_DNA"/>
</dbReference>
<proteinExistence type="inferred from homology"/>
<dbReference type="AlphaFoldDB" id="A0A484NT81"/>
<keyword evidence="3 9" id="KW-0863">Zinc-finger</keyword>
<evidence type="ECO:0000256" key="5">
    <source>
        <dbReference type="ARBA" id="ARBA00023015"/>
    </source>
</evidence>
<dbReference type="PROSITE" id="PS00344">
    <property type="entry name" value="GATA_ZN_FINGER_1"/>
    <property type="match status" value="1"/>
</dbReference>
<evidence type="ECO:0000256" key="9">
    <source>
        <dbReference type="PROSITE-ProRule" id="PRU00094"/>
    </source>
</evidence>
<dbReference type="SMART" id="SM00401">
    <property type="entry name" value="ZnF_GATA"/>
    <property type="match status" value="1"/>
</dbReference>
<keyword evidence="6" id="KW-0238">DNA-binding</keyword>
<dbReference type="InterPro" id="IPR051140">
    <property type="entry name" value="GATA_TF"/>
</dbReference>
<dbReference type="Gene3D" id="3.30.50.10">
    <property type="entry name" value="Erythroid Transcription Factor GATA-1, subunit A"/>
    <property type="match status" value="1"/>
</dbReference>
<keyword evidence="5" id="KW-0805">Transcription regulation</keyword>
<evidence type="ECO:0000256" key="1">
    <source>
        <dbReference type="ARBA" id="ARBA00005694"/>
    </source>
</evidence>
<evidence type="ECO:0000256" key="8">
    <source>
        <dbReference type="ARBA" id="ARBA00023163"/>
    </source>
</evidence>
<dbReference type="GO" id="GO:0043565">
    <property type="term" value="F:sequence-specific DNA binding"/>
    <property type="evidence" value="ECO:0007669"/>
    <property type="project" value="InterPro"/>
</dbReference>
<keyword evidence="4" id="KW-0862">Zinc</keyword>
<feature type="domain" description="GATA-type" evidence="11">
    <location>
        <begin position="187"/>
        <end position="223"/>
    </location>
</feature>
<feature type="region of interest" description="Disordered" evidence="10">
    <location>
        <begin position="143"/>
        <end position="189"/>
    </location>
</feature>
<dbReference type="OrthoDB" id="2162994at2759"/>
<evidence type="ECO:0000256" key="4">
    <source>
        <dbReference type="ARBA" id="ARBA00022833"/>
    </source>
</evidence>
<dbReference type="GO" id="GO:0030154">
    <property type="term" value="P:cell differentiation"/>
    <property type="evidence" value="ECO:0007669"/>
    <property type="project" value="TreeGrafter"/>
</dbReference>
<sequence>MSVVESGCLDGITNGCDNFPDLLNILDFPEEESLEGDELLGDWDADLLQSLGPIPSDALMLSPPLPKPNVDNRSLRTAFKSKAFNHKEETSGATLLYPSTYFEGRKSRLFQTQSPISVLESTIPIKPDLLIPVRTRSRRARPTLNPWTLIPPPVPPASRPRKKRRARKMMSSPSSLNQGANSSDQQPSGVRRCAHCQVTKTPQWREGPAGPTTLCNACGVRYRSGRLFPEYRPVASPTFVPELHSNSHRKVVEMRRRAGVEGTTADGQELKMV</sequence>